<dbReference type="GO" id="GO:0019369">
    <property type="term" value="P:arachidonate metabolic process"/>
    <property type="evidence" value="ECO:0007669"/>
    <property type="project" value="TreeGrafter"/>
</dbReference>
<keyword evidence="3" id="KW-1003">Cell membrane</keyword>
<proteinExistence type="predicted"/>
<keyword evidence="11" id="KW-0443">Lipid metabolism</keyword>
<keyword evidence="12" id="KW-0472">Membrane</keyword>
<evidence type="ECO:0000256" key="7">
    <source>
        <dbReference type="ARBA" id="ARBA00022801"/>
    </source>
</evidence>
<comment type="catalytic activity">
    <reaction evidence="13">
        <text>a 1,2-diacyl-sn-glycerol + H2O = a 2-acylglycerol + a fatty acid + H(+)</text>
        <dbReference type="Rhea" id="RHEA:33275"/>
        <dbReference type="ChEBI" id="CHEBI:15377"/>
        <dbReference type="ChEBI" id="CHEBI:15378"/>
        <dbReference type="ChEBI" id="CHEBI:17389"/>
        <dbReference type="ChEBI" id="CHEBI:17815"/>
        <dbReference type="ChEBI" id="CHEBI:28868"/>
        <dbReference type="EC" id="3.1.1.116"/>
    </reaction>
    <physiologicalReaction direction="left-to-right" evidence="13">
        <dbReference type="Rhea" id="RHEA:33276"/>
    </physiologicalReaction>
</comment>
<dbReference type="InterPro" id="IPR029058">
    <property type="entry name" value="AB_hydrolase_fold"/>
</dbReference>
<comment type="subcellular location">
    <subcellularLocation>
        <location evidence="2">Cell membrane</location>
        <topology evidence="2">Multi-pass membrane protein</topology>
    </subcellularLocation>
</comment>
<evidence type="ECO:0000313" key="17">
    <source>
        <dbReference type="Proteomes" id="UP001152795"/>
    </source>
</evidence>
<dbReference type="InterPro" id="IPR052214">
    <property type="entry name" value="DAG_Lipase-Related"/>
</dbReference>
<dbReference type="AlphaFoldDB" id="A0A7D9ELJ1"/>
<feature type="domain" description="Fungal lipase-type" evidence="15">
    <location>
        <begin position="365"/>
        <end position="498"/>
    </location>
</feature>
<dbReference type="Proteomes" id="UP001152795">
    <property type="component" value="Unassembled WGS sequence"/>
</dbReference>
<evidence type="ECO:0000256" key="2">
    <source>
        <dbReference type="ARBA" id="ARBA00004651"/>
    </source>
</evidence>
<dbReference type="Pfam" id="PF01764">
    <property type="entry name" value="Lipase_3"/>
    <property type="match status" value="1"/>
</dbReference>
<keyword evidence="5" id="KW-0812">Transmembrane</keyword>
<dbReference type="GO" id="GO:0046340">
    <property type="term" value="P:diacylglycerol catabolic process"/>
    <property type="evidence" value="ECO:0007669"/>
    <property type="project" value="TreeGrafter"/>
</dbReference>
<organism evidence="16 17">
    <name type="scientific">Paramuricea clavata</name>
    <name type="common">Red gorgonian</name>
    <name type="synonym">Violescent sea-whip</name>
    <dbReference type="NCBI Taxonomy" id="317549"/>
    <lineage>
        <taxon>Eukaryota</taxon>
        <taxon>Metazoa</taxon>
        <taxon>Cnidaria</taxon>
        <taxon>Anthozoa</taxon>
        <taxon>Octocorallia</taxon>
        <taxon>Malacalcyonacea</taxon>
        <taxon>Plexauridae</taxon>
        <taxon>Paramuricea</taxon>
    </lineage>
</organism>
<evidence type="ECO:0000313" key="16">
    <source>
        <dbReference type="EMBL" id="CAB4011176.1"/>
    </source>
</evidence>
<evidence type="ECO:0000259" key="15">
    <source>
        <dbReference type="Pfam" id="PF01764"/>
    </source>
</evidence>
<evidence type="ECO:0000256" key="11">
    <source>
        <dbReference type="ARBA" id="ARBA00023098"/>
    </source>
</evidence>
<sequence length="634" mass="70870">MPSLTLFGRAWRFGSDDFTFPGVAGVLLRGSWLIILSVIFGISYGDIPDCNEGKLAKVYFWMMIPLLLIEFITEIIITAISMRGCVMDTAQRSSITKFIYMRLVMFVPEIGLTLAGSVWIFNPGSDCDTDIVWSIRVLIGFQWAVLIIVLIFVAILFNPMGKVDSEGKTLFHSTTAFQQAIESQLENTCCCPGASAGNQRQAFSDIARGLAAVFSDVDLVPSDIAAGLILLNREQSRKAQEEREGSRQWVKDRLVAVDDTDTWGKFDESYYFYYFALGSYGWPLYCYMHPCCGLCQLCKVCKCGCAQMFRGIVVEGDECCKANTSGLISQLPSKDDVEQVFTSFKNDVYQTAFCVCIDHNYKKVVVSVRGTLSLKDVLTDLTAETDDLELVCDKGCEEKCFGHRGMAKSARFIMTKLEQENILGSIFLRYPDYSLVIVGHSLGAGTGAVLALLMKERYENLKCFAYSPPQVLNLKAAKYCEDFVTSVIVGNDVISRLSIHSVDILKKEIVDALQHCQMPKYQILLGGCWRILCECFCDCSNDAGETSHLLGRDDNFVYNVNVDTNEVPTPDTDQFEKLYCPGRILHLIERKSTFDLIHGDRDAFEKIAIVPNMISSHVPDNVKKAFDVVQSQIK</sequence>
<dbReference type="EMBL" id="CACRXK020007055">
    <property type="protein sequence ID" value="CAB4011176.1"/>
    <property type="molecule type" value="Genomic_DNA"/>
</dbReference>
<dbReference type="CDD" id="cd00519">
    <property type="entry name" value="Lipase_3"/>
    <property type="match status" value="1"/>
</dbReference>
<dbReference type="PANTHER" id="PTHR45792">
    <property type="entry name" value="DIACYLGLYCEROL LIPASE HOMOLOG-RELATED"/>
    <property type="match status" value="1"/>
</dbReference>
<evidence type="ECO:0000256" key="8">
    <source>
        <dbReference type="ARBA" id="ARBA00022837"/>
    </source>
</evidence>
<keyword evidence="10" id="KW-1133">Transmembrane helix</keyword>
<keyword evidence="9" id="KW-0442">Lipid degradation</keyword>
<evidence type="ECO:0000256" key="9">
    <source>
        <dbReference type="ARBA" id="ARBA00022963"/>
    </source>
</evidence>
<dbReference type="OrthoDB" id="438440at2759"/>
<evidence type="ECO:0000256" key="14">
    <source>
        <dbReference type="ARBA" id="ARBA00026104"/>
    </source>
</evidence>
<name>A0A7D9ELJ1_PARCT</name>
<dbReference type="GO" id="GO:0005886">
    <property type="term" value="C:plasma membrane"/>
    <property type="evidence" value="ECO:0007669"/>
    <property type="project" value="UniProtKB-SubCell"/>
</dbReference>
<evidence type="ECO:0000256" key="6">
    <source>
        <dbReference type="ARBA" id="ARBA00022723"/>
    </source>
</evidence>
<protein>
    <recommendedName>
        <fullName evidence="14">sn-1-specific diacylglycerol lipase</fullName>
        <ecNumber evidence="14">3.1.1.116</ecNumber>
    </recommendedName>
</protein>
<dbReference type="GO" id="GO:0046872">
    <property type="term" value="F:metal ion binding"/>
    <property type="evidence" value="ECO:0007669"/>
    <property type="project" value="UniProtKB-KW"/>
</dbReference>
<comment type="caution">
    <text evidence="16">The sequence shown here is derived from an EMBL/GenBank/DDBJ whole genome shotgun (WGS) entry which is preliminary data.</text>
</comment>
<dbReference type="SUPFAM" id="SSF53474">
    <property type="entry name" value="alpha/beta-Hydrolases"/>
    <property type="match status" value="1"/>
</dbReference>
<gene>
    <name evidence="16" type="ORF">PACLA_8A060426</name>
</gene>
<keyword evidence="7" id="KW-0378">Hydrolase</keyword>
<dbReference type="InterPro" id="IPR002921">
    <property type="entry name" value="Fungal_lipase-type"/>
</dbReference>
<reference evidence="16" key="1">
    <citation type="submission" date="2020-04" db="EMBL/GenBank/DDBJ databases">
        <authorList>
            <person name="Alioto T."/>
            <person name="Alioto T."/>
            <person name="Gomez Garrido J."/>
        </authorList>
    </citation>
    <scope>NUCLEOTIDE SEQUENCE</scope>
    <source>
        <strain evidence="16">A484AB</strain>
    </source>
</reference>
<dbReference type="GO" id="GO:0016298">
    <property type="term" value="F:lipase activity"/>
    <property type="evidence" value="ECO:0007669"/>
    <property type="project" value="TreeGrafter"/>
</dbReference>
<evidence type="ECO:0000256" key="1">
    <source>
        <dbReference type="ARBA" id="ARBA00001913"/>
    </source>
</evidence>
<evidence type="ECO:0000256" key="12">
    <source>
        <dbReference type="ARBA" id="ARBA00023136"/>
    </source>
</evidence>
<evidence type="ECO:0000256" key="4">
    <source>
        <dbReference type="ARBA" id="ARBA00022553"/>
    </source>
</evidence>
<dbReference type="Gene3D" id="3.40.50.1820">
    <property type="entry name" value="alpha/beta hydrolase"/>
    <property type="match status" value="1"/>
</dbReference>
<keyword evidence="4" id="KW-0597">Phosphoprotein</keyword>
<comment type="cofactor">
    <cofactor evidence="1">
        <name>Ca(2+)</name>
        <dbReference type="ChEBI" id="CHEBI:29108"/>
    </cofactor>
</comment>
<evidence type="ECO:0000256" key="13">
    <source>
        <dbReference type="ARBA" id="ARBA00024531"/>
    </source>
</evidence>
<dbReference type="PANTHER" id="PTHR45792:SF8">
    <property type="entry name" value="DIACYLGLYCEROL LIPASE-ALPHA"/>
    <property type="match status" value="1"/>
</dbReference>
<keyword evidence="17" id="KW-1185">Reference proteome</keyword>
<keyword evidence="6" id="KW-0479">Metal-binding</keyword>
<evidence type="ECO:0000256" key="10">
    <source>
        <dbReference type="ARBA" id="ARBA00022989"/>
    </source>
</evidence>
<accession>A0A7D9ELJ1</accession>
<keyword evidence="8" id="KW-0106">Calcium</keyword>
<evidence type="ECO:0000256" key="3">
    <source>
        <dbReference type="ARBA" id="ARBA00022475"/>
    </source>
</evidence>
<dbReference type="EC" id="3.1.1.116" evidence="14"/>
<evidence type="ECO:0000256" key="5">
    <source>
        <dbReference type="ARBA" id="ARBA00022692"/>
    </source>
</evidence>